<protein>
    <recommendedName>
        <fullName evidence="8">Zn(2)-C6 fungal-type domain-containing protein</fullName>
    </recommendedName>
</protein>
<dbReference type="GO" id="GO:0006351">
    <property type="term" value="P:DNA-templated transcription"/>
    <property type="evidence" value="ECO:0007669"/>
    <property type="project" value="InterPro"/>
</dbReference>
<comment type="subcellular location">
    <subcellularLocation>
        <location evidence="1">Nucleus</location>
    </subcellularLocation>
</comment>
<dbReference type="SMART" id="SM00066">
    <property type="entry name" value="GAL4"/>
    <property type="match status" value="1"/>
</dbReference>
<evidence type="ECO:0000313" key="10">
    <source>
        <dbReference type="Proteomes" id="UP000053328"/>
    </source>
</evidence>
<dbReference type="GO" id="GO:0005634">
    <property type="term" value="C:nucleus"/>
    <property type="evidence" value="ECO:0007669"/>
    <property type="project" value="UniProtKB-SubCell"/>
</dbReference>
<dbReference type="CDD" id="cd00067">
    <property type="entry name" value="GAL4"/>
    <property type="match status" value="1"/>
</dbReference>
<keyword evidence="4" id="KW-0238">DNA-binding</keyword>
<dbReference type="GO" id="GO:0008270">
    <property type="term" value="F:zinc ion binding"/>
    <property type="evidence" value="ECO:0007669"/>
    <property type="project" value="InterPro"/>
</dbReference>
<dbReference type="OrthoDB" id="4159781at2759"/>
<evidence type="ECO:0000313" key="9">
    <source>
        <dbReference type="EMBL" id="KIW12738.1"/>
    </source>
</evidence>
<dbReference type="Pfam" id="PF04082">
    <property type="entry name" value="Fungal_trans"/>
    <property type="match status" value="1"/>
</dbReference>
<keyword evidence="6" id="KW-0539">Nucleus</keyword>
<dbReference type="AlphaFoldDB" id="A0A0D2B1D3"/>
<evidence type="ECO:0000256" key="3">
    <source>
        <dbReference type="ARBA" id="ARBA00023015"/>
    </source>
</evidence>
<dbReference type="HOGENOM" id="CLU_440833_0_0_1"/>
<evidence type="ECO:0000256" key="4">
    <source>
        <dbReference type="ARBA" id="ARBA00023125"/>
    </source>
</evidence>
<keyword evidence="2" id="KW-0479">Metal-binding</keyword>
<dbReference type="RefSeq" id="XP_016232954.1">
    <property type="nucleotide sequence ID" value="XM_016382251.1"/>
</dbReference>
<evidence type="ECO:0000259" key="8">
    <source>
        <dbReference type="PROSITE" id="PS50048"/>
    </source>
</evidence>
<evidence type="ECO:0000256" key="5">
    <source>
        <dbReference type="ARBA" id="ARBA00023163"/>
    </source>
</evidence>
<dbReference type="InterPro" id="IPR001138">
    <property type="entry name" value="Zn2Cys6_DnaBD"/>
</dbReference>
<gene>
    <name evidence="9" type="ORF">PV08_07924</name>
</gene>
<dbReference type="InterPro" id="IPR007219">
    <property type="entry name" value="XnlR_reg_dom"/>
</dbReference>
<dbReference type="GeneID" id="27335007"/>
<dbReference type="GO" id="GO:0000981">
    <property type="term" value="F:DNA-binding transcription factor activity, RNA polymerase II-specific"/>
    <property type="evidence" value="ECO:0007669"/>
    <property type="project" value="InterPro"/>
</dbReference>
<feature type="domain" description="Zn(2)-C6 fungal-type" evidence="8">
    <location>
        <begin position="29"/>
        <end position="60"/>
    </location>
</feature>
<reference evidence="9 10" key="1">
    <citation type="submission" date="2015-01" db="EMBL/GenBank/DDBJ databases">
        <title>The Genome Sequence of Exophiala spinifera CBS89968.</title>
        <authorList>
            <consortium name="The Broad Institute Genomics Platform"/>
            <person name="Cuomo C."/>
            <person name="de Hoog S."/>
            <person name="Gorbushina A."/>
            <person name="Stielow B."/>
            <person name="Teixiera M."/>
            <person name="Abouelleil A."/>
            <person name="Chapman S.B."/>
            <person name="Priest M."/>
            <person name="Young S.K."/>
            <person name="Wortman J."/>
            <person name="Nusbaum C."/>
            <person name="Birren B."/>
        </authorList>
    </citation>
    <scope>NUCLEOTIDE SEQUENCE [LARGE SCALE GENOMIC DNA]</scope>
    <source>
        <strain evidence="9 10">CBS 89968</strain>
    </source>
</reference>
<dbReference type="VEuPathDB" id="FungiDB:PV08_07924"/>
<dbReference type="STRING" id="91928.A0A0D2B1D3"/>
<dbReference type="InterPro" id="IPR050613">
    <property type="entry name" value="Sec_Metabolite_Reg"/>
</dbReference>
<accession>A0A0D2B1D3</accession>
<evidence type="ECO:0000256" key="1">
    <source>
        <dbReference type="ARBA" id="ARBA00004123"/>
    </source>
</evidence>
<dbReference type="PANTHER" id="PTHR31001">
    <property type="entry name" value="UNCHARACTERIZED TRANSCRIPTIONAL REGULATORY PROTEIN"/>
    <property type="match status" value="1"/>
</dbReference>
<dbReference type="CDD" id="cd12148">
    <property type="entry name" value="fungal_TF_MHR"/>
    <property type="match status" value="1"/>
</dbReference>
<organism evidence="9 10">
    <name type="scientific">Exophiala spinifera</name>
    <dbReference type="NCBI Taxonomy" id="91928"/>
    <lineage>
        <taxon>Eukaryota</taxon>
        <taxon>Fungi</taxon>
        <taxon>Dikarya</taxon>
        <taxon>Ascomycota</taxon>
        <taxon>Pezizomycotina</taxon>
        <taxon>Eurotiomycetes</taxon>
        <taxon>Chaetothyriomycetidae</taxon>
        <taxon>Chaetothyriales</taxon>
        <taxon>Herpotrichiellaceae</taxon>
        <taxon>Exophiala</taxon>
    </lineage>
</organism>
<name>A0A0D2B1D3_9EURO</name>
<dbReference type="Pfam" id="PF00172">
    <property type="entry name" value="Zn_clus"/>
    <property type="match status" value="1"/>
</dbReference>
<dbReference type="SUPFAM" id="SSF57701">
    <property type="entry name" value="Zn2/Cys6 DNA-binding domain"/>
    <property type="match status" value="1"/>
</dbReference>
<keyword evidence="3" id="KW-0805">Transcription regulation</keyword>
<dbReference type="Gene3D" id="4.10.240.10">
    <property type="entry name" value="Zn(2)-C6 fungal-type DNA-binding domain"/>
    <property type="match status" value="1"/>
</dbReference>
<dbReference type="PANTHER" id="PTHR31001:SF76">
    <property type="entry name" value="ZN(2)-C6 FUNGAL-TYPE DOMAIN-CONTAINING PROTEIN"/>
    <property type="match status" value="1"/>
</dbReference>
<sequence length="710" mass="79412">MSRTRTHLHAFAQPDAPSPVNRPTTRPLSCVECSRRKIKCDRKIPCRACYERGDGELCQRQQIPSNRFRSGTNGPRGRGPVHDDILEELEILRERLDSVESVLGLNRERTPTTARDDGRDVKEPALVSAMEEAALGIGENRRWKGPSLIVESAPLPGTLHQWYTPTTLASCVAALPERRQSKFLLDSYCDNLNWMCGCLHRESLQQQHDRFWTLYEQGHPPDGMSLAVLFAVLSTAAFFLDDQQAWSQGLVPQRLLYSARDWFNCSIATFFRCGGLTHHSLAACQTILTLRYAFHLTGNSSLHQQLAYLGLGMARAMNLHLLGSFHSTSDEDFQAQEIGRRVWWLLLEGDWDLLPYHRYCFVSPHHFETALPDLTDEGTLASSSTDAQSLTFLQACCPSARILYDVYAPLSANQYPLYDSVISASKRLDQMVQSLPPEVQQAAEPSQNSSGPLFMWRFLLMMLAYRSYIIHRSFFVKSLSENRYKISRIACVQAAETIINLADKGLPDVFYRLWNTTLWLIAAGLVLGVDLLYTASQKRSCPDAAARRRRLMGLVDLLNNSADQSGIGRRGASLIRHICEMEQNVLAGSPSNTPLTRDDIVRIVRLPNANQTLDTSASSVSETIDADWDWNSYPGTEPALYPLSKDSPTFLQLPGRPAEQSAGMGYDISNSSSFMPHWGHPESCGTFYAPVGESHLDTLIADMLPDPPPG</sequence>
<dbReference type="EMBL" id="KN847497">
    <property type="protein sequence ID" value="KIW12738.1"/>
    <property type="molecule type" value="Genomic_DNA"/>
</dbReference>
<dbReference type="Proteomes" id="UP000053328">
    <property type="component" value="Unassembled WGS sequence"/>
</dbReference>
<dbReference type="PROSITE" id="PS00463">
    <property type="entry name" value="ZN2_CY6_FUNGAL_1"/>
    <property type="match status" value="1"/>
</dbReference>
<feature type="region of interest" description="Disordered" evidence="7">
    <location>
        <begin position="1"/>
        <end position="27"/>
    </location>
</feature>
<dbReference type="PROSITE" id="PS50048">
    <property type="entry name" value="ZN2_CY6_FUNGAL_2"/>
    <property type="match status" value="1"/>
</dbReference>
<keyword evidence="10" id="KW-1185">Reference proteome</keyword>
<evidence type="ECO:0000256" key="2">
    <source>
        <dbReference type="ARBA" id="ARBA00022723"/>
    </source>
</evidence>
<evidence type="ECO:0000256" key="6">
    <source>
        <dbReference type="ARBA" id="ARBA00023242"/>
    </source>
</evidence>
<keyword evidence="5" id="KW-0804">Transcription</keyword>
<dbReference type="GO" id="GO:0003677">
    <property type="term" value="F:DNA binding"/>
    <property type="evidence" value="ECO:0007669"/>
    <property type="project" value="UniProtKB-KW"/>
</dbReference>
<evidence type="ECO:0000256" key="7">
    <source>
        <dbReference type="SAM" id="MobiDB-lite"/>
    </source>
</evidence>
<dbReference type="InterPro" id="IPR036864">
    <property type="entry name" value="Zn2-C6_fun-type_DNA-bd_sf"/>
</dbReference>
<proteinExistence type="predicted"/>